<dbReference type="Proteomes" id="UP000717328">
    <property type="component" value="Unassembled WGS sequence"/>
</dbReference>
<reference evidence="1" key="1">
    <citation type="submission" date="2021-02" db="EMBL/GenBank/DDBJ databases">
        <authorList>
            <person name="Nieuwenhuis M."/>
            <person name="Van De Peppel L.J.J."/>
        </authorList>
    </citation>
    <scope>NUCLEOTIDE SEQUENCE</scope>
    <source>
        <strain evidence="1">D49</strain>
    </source>
</reference>
<keyword evidence="2" id="KW-1185">Reference proteome</keyword>
<dbReference type="AlphaFoldDB" id="A0A9P7K306"/>
<proteinExistence type="predicted"/>
<gene>
    <name evidence="1" type="ORF">H0H81_008789</name>
</gene>
<name>A0A9P7K306_9AGAR</name>
<dbReference type="Gene3D" id="3.80.10.10">
    <property type="entry name" value="Ribonuclease Inhibitor"/>
    <property type="match status" value="1"/>
</dbReference>
<protein>
    <submittedName>
        <fullName evidence="1">Uncharacterized protein</fullName>
    </submittedName>
</protein>
<reference evidence="1" key="2">
    <citation type="submission" date="2021-10" db="EMBL/GenBank/DDBJ databases">
        <title>Phylogenomics reveals ancestral predisposition of the termite-cultivated fungus Termitomyces towards a domesticated lifestyle.</title>
        <authorList>
            <person name="Auxier B."/>
            <person name="Grum-Grzhimaylo A."/>
            <person name="Cardenas M.E."/>
            <person name="Lodge J.D."/>
            <person name="Laessoe T."/>
            <person name="Pedersen O."/>
            <person name="Smith M.E."/>
            <person name="Kuyper T.W."/>
            <person name="Franco-Molano E.A."/>
            <person name="Baroni T.J."/>
            <person name="Aanen D.K."/>
        </authorList>
    </citation>
    <scope>NUCLEOTIDE SEQUENCE</scope>
    <source>
        <strain evidence="1">D49</strain>
    </source>
</reference>
<evidence type="ECO:0000313" key="2">
    <source>
        <dbReference type="Proteomes" id="UP000717328"/>
    </source>
</evidence>
<dbReference type="EMBL" id="JABCKI010005963">
    <property type="protein sequence ID" value="KAG5636206.1"/>
    <property type="molecule type" value="Genomic_DNA"/>
</dbReference>
<comment type="caution">
    <text evidence="1">The sequence shown here is derived from an EMBL/GenBank/DDBJ whole genome shotgun (WGS) entry which is preliminary data.</text>
</comment>
<accession>A0A9P7K306</accession>
<dbReference type="InterPro" id="IPR032675">
    <property type="entry name" value="LRR_dom_sf"/>
</dbReference>
<evidence type="ECO:0000313" key="1">
    <source>
        <dbReference type="EMBL" id="KAG5636206.1"/>
    </source>
</evidence>
<organism evidence="1 2">
    <name type="scientific">Sphagnurus paluster</name>
    <dbReference type="NCBI Taxonomy" id="117069"/>
    <lineage>
        <taxon>Eukaryota</taxon>
        <taxon>Fungi</taxon>
        <taxon>Dikarya</taxon>
        <taxon>Basidiomycota</taxon>
        <taxon>Agaricomycotina</taxon>
        <taxon>Agaricomycetes</taxon>
        <taxon>Agaricomycetidae</taxon>
        <taxon>Agaricales</taxon>
        <taxon>Tricholomatineae</taxon>
        <taxon>Lyophyllaceae</taxon>
        <taxon>Sphagnurus</taxon>
    </lineage>
</organism>
<dbReference type="SUPFAM" id="SSF52047">
    <property type="entry name" value="RNI-like"/>
    <property type="match status" value="1"/>
</dbReference>
<sequence>MQVICRLFLRFDFPWAQLVELDISHFNADLTNIFDMLSRCVCLVKLSLSFFKASSLSQLVGNFPQSGSHHSVTLPYLKHLELSEVLNHIFRPFVVPALTELVMRCDFLPADDIVTMIRRSKCYILELRHRPGNYLHTTTHDLLEAIPHIKEFICAPALIRDEDLRNIGRGFLLPQVEVLHCAVTSPIPYLEMIEAQMALAHRGAEEQGGKLTHAEVQVQENFEEFDKVVERLRQINAENGTFFTLTKVG</sequence>